<dbReference type="CDD" id="cd17535">
    <property type="entry name" value="REC_NarL-like"/>
    <property type="match status" value="1"/>
</dbReference>
<dbReference type="SMART" id="SM00448">
    <property type="entry name" value="REC"/>
    <property type="match status" value="1"/>
</dbReference>
<dbReference type="Pfam" id="PF00072">
    <property type="entry name" value="Response_reg"/>
    <property type="match status" value="1"/>
</dbReference>
<comment type="caution">
    <text evidence="9">The sequence shown here is derived from an EMBL/GenBank/DDBJ whole genome shotgun (WGS) entry which is preliminary data.</text>
</comment>
<dbReference type="AlphaFoldDB" id="A0A1D2YUI1"/>
<evidence type="ECO:0000256" key="4">
    <source>
        <dbReference type="ARBA" id="ARBA00023125"/>
    </source>
</evidence>
<dbReference type="PANTHER" id="PTHR43214:SF37">
    <property type="entry name" value="TRANSCRIPTIONAL REGULATORY PROTEIN YDFI"/>
    <property type="match status" value="1"/>
</dbReference>
<keyword evidence="2 6" id="KW-0597">Phosphoprotein</keyword>
<sequence length="220" mass="25014">MSLRLLLCDDHSLFRQGLKTLIELKSDMIIVGEAKNGLEAIEKCRILKPDFVLLDIEMPKLNGIETVKIIKNEFPDIKIIILTISEKDLNLYQALKYGADGYLLKNLEIEELVKLIYDVEAGQTVISPQIAGKVLKELSDVLTPEEKPSKYQTLTDREQEVLQLVATGISNKQIAERINISENTVKKHLRNILHKLQLKSRSEIISYAYSEGIIDENQNQ</sequence>
<comment type="subcellular location">
    <subcellularLocation>
        <location evidence="1">Cytoplasm</location>
    </subcellularLocation>
</comment>
<evidence type="ECO:0000259" key="7">
    <source>
        <dbReference type="PROSITE" id="PS50043"/>
    </source>
</evidence>
<evidence type="ECO:0000259" key="8">
    <source>
        <dbReference type="PROSITE" id="PS50110"/>
    </source>
</evidence>
<dbReference type="InterPro" id="IPR016032">
    <property type="entry name" value="Sig_transdc_resp-reg_C-effctor"/>
</dbReference>
<evidence type="ECO:0000256" key="5">
    <source>
        <dbReference type="ARBA" id="ARBA00023163"/>
    </source>
</evidence>
<dbReference type="InterPro" id="IPR000792">
    <property type="entry name" value="Tscrpt_reg_LuxR_C"/>
</dbReference>
<dbReference type="GO" id="GO:0003677">
    <property type="term" value="F:DNA binding"/>
    <property type="evidence" value="ECO:0007669"/>
    <property type="project" value="UniProtKB-KW"/>
</dbReference>
<dbReference type="PANTHER" id="PTHR43214">
    <property type="entry name" value="TWO-COMPONENT RESPONSE REGULATOR"/>
    <property type="match status" value="1"/>
</dbReference>
<evidence type="ECO:0000256" key="6">
    <source>
        <dbReference type="PROSITE-ProRule" id="PRU00169"/>
    </source>
</evidence>
<evidence type="ECO:0000256" key="1">
    <source>
        <dbReference type="ARBA" id="ARBA00004496"/>
    </source>
</evidence>
<dbReference type="InterPro" id="IPR011006">
    <property type="entry name" value="CheY-like_superfamily"/>
</dbReference>
<keyword evidence="5" id="KW-0804">Transcription</keyword>
<accession>A0A1D2YUI1</accession>
<dbReference type="Proteomes" id="UP000243739">
    <property type="component" value="Unassembled WGS sequence"/>
</dbReference>
<dbReference type="InterPro" id="IPR058245">
    <property type="entry name" value="NreC/VraR/RcsB-like_REC"/>
</dbReference>
<dbReference type="STRING" id="337097.BHF71_01890"/>
<dbReference type="PROSITE" id="PS50110">
    <property type="entry name" value="RESPONSE_REGULATORY"/>
    <property type="match status" value="1"/>
</dbReference>
<dbReference type="GO" id="GO:0005737">
    <property type="term" value="C:cytoplasm"/>
    <property type="evidence" value="ECO:0007669"/>
    <property type="project" value="UniProtKB-SubCell"/>
</dbReference>
<feature type="domain" description="HTH luxR-type" evidence="7">
    <location>
        <begin position="147"/>
        <end position="212"/>
    </location>
</feature>
<reference evidence="9 10" key="1">
    <citation type="submission" date="2016-09" db="EMBL/GenBank/DDBJ databases">
        <title>Draft genome sequence for the type strain of Vulcanibacillus modesticaldus BR, a strictly anaerobic, moderately thermophilic, and nitrate-reducing bacterium from deep sea-hydrothermal vents of the Mid-Atlantic Ridge.</title>
        <authorList>
            <person name="Abin C.A."/>
            <person name="Hollibaugh J.T."/>
        </authorList>
    </citation>
    <scope>NUCLEOTIDE SEQUENCE [LARGE SCALE GENOMIC DNA]</scope>
    <source>
        <strain evidence="9 10">BR</strain>
    </source>
</reference>
<dbReference type="Gene3D" id="3.40.50.2300">
    <property type="match status" value="1"/>
</dbReference>
<dbReference type="GO" id="GO:0006355">
    <property type="term" value="P:regulation of DNA-templated transcription"/>
    <property type="evidence" value="ECO:0007669"/>
    <property type="project" value="InterPro"/>
</dbReference>
<evidence type="ECO:0000313" key="10">
    <source>
        <dbReference type="Proteomes" id="UP000243739"/>
    </source>
</evidence>
<gene>
    <name evidence="9" type="ORF">BHF71_01890</name>
</gene>
<dbReference type="InterPro" id="IPR039420">
    <property type="entry name" value="WalR-like"/>
</dbReference>
<dbReference type="InterPro" id="IPR001789">
    <property type="entry name" value="Sig_transdc_resp-reg_receiver"/>
</dbReference>
<keyword evidence="3" id="KW-0805">Transcription regulation</keyword>
<evidence type="ECO:0000256" key="3">
    <source>
        <dbReference type="ARBA" id="ARBA00023015"/>
    </source>
</evidence>
<proteinExistence type="predicted"/>
<dbReference type="PROSITE" id="PS50043">
    <property type="entry name" value="HTH_LUXR_2"/>
    <property type="match status" value="1"/>
</dbReference>
<protein>
    <recommendedName>
        <fullName evidence="11">DNA-binding response regulator</fullName>
    </recommendedName>
</protein>
<feature type="modified residue" description="4-aspartylphosphate" evidence="6">
    <location>
        <position position="55"/>
    </location>
</feature>
<dbReference type="PROSITE" id="PS00622">
    <property type="entry name" value="HTH_LUXR_1"/>
    <property type="match status" value="1"/>
</dbReference>
<dbReference type="CDD" id="cd06170">
    <property type="entry name" value="LuxR_C_like"/>
    <property type="match status" value="1"/>
</dbReference>
<evidence type="ECO:0000313" key="9">
    <source>
        <dbReference type="EMBL" id="OEF99364.1"/>
    </source>
</evidence>
<dbReference type="SUPFAM" id="SSF52172">
    <property type="entry name" value="CheY-like"/>
    <property type="match status" value="1"/>
</dbReference>
<dbReference type="GO" id="GO:0000160">
    <property type="term" value="P:phosphorelay signal transduction system"/>
    <property type="evidence" value="ECO:0007669"/>
    <property type="project" value="InterPro"/>
</dbReference>
<dbReference type="OrthoDB" id="9780153at2"/>
<dbReference type="EMBL" id="MIJF01000024">
    <property type="protein sequence ID" value="OEF99364.1"/>
    <property type="molecule type" value="Genomic_DNA"/>
</dbReference>
<keyword evidence="10" id="KW-1185">Reference proteome</keyword>
<organism evidence="9 10">
    <name type="scientific">Vulcanibacillus modesticaldus</name>
    <dbReference type="NCBI Taxonomy" id="337097"/>
    <lineage>
        <taxon>Bacteria</taxon>
        <taxon>Bacillati</taxon>
        <taxon>Bacillota</taxon>
        <taxon>Bacilli</taxon>
        <taxon>Bacillales</taxon>
        <taxon>Bacillaceae</taxon>
        <taxon>Vulcanibacillus</taxon>
    </lineage>
</organism>
<dbReference type="PRINTS" id="PR00038">
    <property type="entry name" value="HTHLUXR"/>
</dbReference>
<evidence type="ECO:0008006" key="11">
    <source>
        <dbReference type="Google" id="ProtNLM"/>
    </source>
</evidence>
<dbReference type="RefSeq" id="WP_069656758.1">
    <property type="nucleotide sequence ID" value="NZ_MIJF01000024.1"/>
</dbReference>
<dbReference type="Pfam" id="PF00196">
    <property type="entry name" value="GerE"/>
    <property type="match status" value="1"/>
</dbReference>
<name>A0A1D2YUI1_9BACI</name>
<dbReference type="SUPFAM" id="SSF46894">
    <property type="entry name" value="C-terminal effector domain of the bipartite response regulators"/>
    <property type="match status" value="1"/>
</dbReference>
<dbReference type="SMART" id="SM00421">
    <property type="entry name" value="HTH_LUXR"/>
    <property type="match status" value="1"/>
</dbReference>
<keyword evidence="4" id="KW-0238">DNA-binding</keyword>
<evidence type="ECO:0000256" key="2">
    <source>
        <dbReference type="ARBA" id="ARBA00022553"/>
    </source>
</evidence>
<feature type="domain" description="Response regulatory" evidence="8">
    <location>
        <begin position="4"/>
        <end position="120"/>
    </location>
</feature>